<dbReference type="PANTHER" id="PTHR47371">
    <property type="entry name" value="LIPOTEICHOIC ACID SYNTHASE"/>
    <property type="match status" value="1"/>
</dbReference>
<evidence type="ECO:0000256" key="1">
    <source>
        <dbReference type="ARBA" id="ARBA00004651"/>
    </source>
</evidence>
<dbReference type="CDD" id="cd16015">
    <property type="entry name" value="LTA_synthase"/>
    <property type="match status" value="1"/>
</dbReference>
<evidence type="ECO:0000313" key="11">
    <source>
        <dbReference type="EMBL" id="PJR03042.1"/>
    </source>
</evidence>
<keyword evidence="7" id="KW-0464">Manganese</keyword>
<feature type="active site" evidence="6">
    <location>
        <position position="325"/>
    </location>
</feature>
<dbReference type="InterPro" id="IPR012160">
    <property type="entry name" value="LtaS-like"/>
</dbReference>
<evidence type="ECO:0000256" key="7">
    <source>
        <dbReference type="PIRSR" id="PIRSR005091-2"/>
    </source>
</evidence>
<evidence type="ECO:0000256" key="3">
    <source>
        <dbReference type="ARBA" id="ARBA00022692"/>
    </source>
</evidence>
<keyword evidence="12" id="KW-1185">Reference proteome</keyword>
<comment type="caution">
    <text evidence="11">The sequence shown here is derived from an EMBL/GenBank/DDBJ whole genome shotgun (WGS) entry which is preliminary data.</text>
</comment>
<evidence type="ECO:0000256" key="5">
    <source>
        <dbReference type="ARBA" id="ARBA00023136"/>
    </source>
</evidence>
<sequence>MLKNNLRFQEALLLLYRLLLAFLFYGLARLLFVIFNDNLVHVDSIGTFFRLQGFGLTFDTISIFYTNALFILLSVLPLWINTSKSYQKMLFYVYFVCNLIPYSANFIDFIYYKFTLARTTINVFDTLENESNLSTLFFGFLTRYWYIFLLFFVSAAIWIWLYRKVKIQPQTITNKKVYFSFSFLYLLLTAVIVLGGIRGDLKKSTRPLNIVDASRHVTQLAHADVILNTPFTILRTVGKTSFVIPDYMPVSQAENQANPIKKYDRTNPDKPNIVIFITESFGREYVGAFNEDYPIENYQSYTPFLDSLAQESLYFTNAFANGSKSIHGMSSVLSGIPSFKDAFTSSPFPNQNIESLVSILNEMNYDTSFFHGAPNGSMGFLGFSKILGFDHYYGKTEYNNDDDFDGVWGIWDEPFFQFMKETLDQKNKPFMATMFSCTSHEPFQIPAEYEGKFPKGQLPMHQCVGYTDYAFRRFFEEAQKQPWFDNTVFVITADHTNQKLYDFYLHGTQLSAVPILFYTPNKKLVGKRTDLAQQIDIYPTLIDYIGYNKPFRSWGRSLISEKETPFFVGYLNNQYVFAQGDYICTFDGKNATGFYDKDDTHLKNNLIGNKNNEMLAIETACKAFLQDYFYRIIEKKLG</sequence>
<reference evidence="11 12" key="1">
    <citation type="submission" date="2017-06" db="EMBL/GenBank/DDBJ databases">
        <title>Description of Avrilella dinanensis gen. nov. sp. nov.</title>
        <authorList>
            <person name="Leyer C."/>
            <person name="Sassi M."/>
            <person name="Minet J."/>
            <person name="Kayal S."/>
            <person name="Cattoir V."/>
        </authorList>
    </citation>
    <scope>NUCLEOTIDE SEQUENCE [LARGE SCALE GENOMIC DNA]</scope>
    <source>
        <strain evidence="11 12">UR159</strain>
    </source>
</reference>
<keyword evidence="7" id="KW-0479">Metal-binding</keyword>
<dbReference type="GO" id="GO:0005886">
    <property type="term" value="C:plasma membrane"/>
    <property type="evidence" value="ECO:0007669"/>
    <property type="project" value="UniProtKB-SubCell"/>
</dbReference>
<dbReference type="RefSeq" id="WP_100678781.1">
    <property type="nucleotide sequence ID" value="NZ_NIPO01000003.1"/>
</dbReference>
<feature type="transmembrane region" description="Helical" evidence="9">
    <location>
        <begin position="177"/>
        <end position="197"/>
    </location>
</feature>
<feature type="binding site" evidence="8">
    <location>
        <position position="494"/>
    </location>
    <ligand>
        <name>Mn(2+)</name>
        <dbReference type="ChEBI" id="CHEBI:29035"/>
    </ligand>
</feature>
<evidence type="ECO:0000259" key="10">
    <source>
        <dbReference type="Pfam" id="PF00884"/>
    </source>
</evidence>
<keyword evidence="3 9" id="KW-0812">Transmembrane</keyword>
<name>A0A2M9R2G4_9FLAO</name>
<proteinExistence type="predicted"/>
<feature type="binding site" evidence="8">
    <location>
        <position position="495"/>
    </location>
    <ligand>
        <name>Mn(2+)</name>
        <dbReference type="ChEBI" id="CHEBI:29035"/>
    </ligand>
</feature>
<keyword evidence="4 9" id="KW-1133">Transmembrane helix</keyword>
<feature type="transmembrane region" description="Helical" evidence="9">
    <location>
        <begin position="12"/>
        <end position="35"/>
    </location>
</feature>
<dbReference type="InterPro" id="IPR017850">
    <property type="entry name" value="Alkaline_phosphatase_core_sf"/>
</dbReference>
<dbReference type="Pfam" id="PF00884">
    <property type="entry name" value="Sulfatase"/>
    <property type="match status" value="1"/>
</dbReference>
<accession>A0A2M9R2G4</accession>
<dbReference type="PANTHER" id="PTHR47371:SF3">
    <property type="entry name" value="PHOSPHOGLYCEROL TRANSFERASE I"/>
    <property type="match status" value="1"/>
</dbReference>
<dbReference type="InterPro" id="IPR000917">
    <property type="entry name" value="Sulfatase_N"/>
</dbReference>
<dbReference type="EMBL" id="NIPO01000003">
    <property type="protein sequence ID" value="PJR03042.1"/>
    <property type="molecule type" value="Genomic_DNA"/>
</dbReference>
<evidence type="ECO:0000313" key="12">
    <source>
        <dbReference type="Proteomes" id="UP000231960"/>
    </source>
</evidence>
<feature type="transmembrane region" description="Helical" evidence="9">
    <location>
        <begin position="55"/>
        <end position="79"/>
    </location>
</feature>
<dbReference type="Proteomes" id="UP000231960">
    <property type="component" value="Unassembled WGS sequence"/>
</dbReference>
<feature type="domain" description="Sulfatase N-terminal" evidence="10">
    <location>
        <begin position="271"/>
        <end position="547"/>
    </location>
</feature>
<protein>
    <submittedName>
        <fullName evidence="11">Sulfatase</fullName>
    </submittedName>
</protein>
<evidence type="ECO:0000256" key="4">
    <source>
        <dbReference type="ARBA" id="ARBA00022989"/>
    </source>
</evidence>
<feature type="transmembrane region" description="Helical" evidence="9">
    <location>
        <begin position="91"/>
        <end position="112"/>
    </location>
</feature>
<comment type="subcellular location">
    <subcellularLocation>
        <location evidence="1">Cell membrane</location>
        <topology evidence="1">Multi-pass membrane protein</topology>
    </subcellularLocation>
</comment>
<gene>
    <name evidence="11" type="ORF">CDL10_11305</name>
</gene>
<dbReference type="AlphaFoldDB" id="A0A2M9R2G4"/>
<organism evidence="11 12">
    <name type="scientific">Avrilella dinanensis</name>
    <dbReference type="NCBI Taxonomy" id="2008672"/>
    <lineage>
        <taxon>Bacteria</taxon>
        <taxon>Pseudomonadati</taxon>
        <taxon>Bacteroidota</taxon>
        <taxon>Flavobacteriia</taxon>
        <taxon>Flavobacteriales</taxon>
        <taxon>Flavobacteriaceae</taxon>
        <taxon>Avrilella</taxon>
    </lineage>
</organism>
<dbReference type="GO" id="GO:0046872">
    <property type="term" value="F:metal ion binding"/>
    <property type="evidence" value="ECO:0007669"/>
    <property type="project" value="UniProtKB-KW"/>
</dbReference>
<feature type="binding site" evidence="8">
    <location>
        <position position="279"/>
    </location>
    <ligand>
        <name>Mn(2+)</name>
        <dbReference type="ChEBI" id="CHEBI:29035"/>
    </ligand>
</feature>
<dbReference type="PIRSF" id="PIRSF005091">
    <property type="entry name" value="Mmb_sulf_HI1246"/>
    <property type="match status" value="1"/>
</dbReference>
<dbReference type="SUPFAM" id="SSF53649">
    <property type="entry name" value="Alkaline phosphatase-like"/>
    <property type="match status" value="1"/>
</dbReference>
<evidence type="ECO:0000256" key="9">
    <source>
        <dbReference type="SAM" id="Phobius"/>
    </source>
</evidence>
<keyword evidence="2" id="KW-1003">Cell membrane</keyword>
<feature type="binding site" evidence="7">
    <location>
        <position position="440"/>
    </location>
    <ligand>
        <name>substrate</name>
    </ligand>
</feature>
<dbReference type="Gene3D" id="3.40.720.10">
    <property type="entry name" value="Alkaline Phosphatase, subunit A"/>
    <property type="match status" value="1"/>
</dbReference>
<dbReference type="OrthoDB" id="9777768at2"/>
<evidence type="ECO:0000256" key="2">
    <source>
        <dbReference type="ARBA" id="ARBA00022475"/>
    </source>
</evidence>
<evidence type="ECO:0000256" key="6">
    <source>
        <dbReference type="PIRSR" id="PIRSR005091-1"/>
    </source>
</evidence>
<dbReference type="InterPro" id="IPR050448">
    <property type="entry name" value="OpgB/LTA_synthase_biosynth"/>
</dbReference>
<keyword evidence="5 9" id="KW-0472">Membrane</keyword>
<feature type="transmembrane region" description="Helical" evidence="9">
    <location>
        <begin position="144"/>
        <end position="165"/>
    </location>
</feature>
<evidence type="ECO:0000256" key="8">
    <source>
        <dbReference type="PIRSR" id="PIRSR005091-3"/>
    </source>
</evidence>